<sequence length="65" mass="7166">MQRDCIIIAAINGFTVLVRTLNKFSHTTNPTLCALIAHASLSQQTRLFRASLSAKTYAEKCNTPN</sequence>
<dbReference type="AlphaFoldDB" id="Q2SMI0"/>
<protein>
    <submittedName>
        <fullName evidence="1">Uncharacterized protein</fullName>
    </submittedName>
</protein>
<evidence type="ECO:0000313" key="2">
    <source>
        <dbReference type="Proteomes" id="UP000000238"/>
    </source>
</evidence>
<keyword evidence="2" id="KW-1185">Reference proteome</keyword>
<dbReference type="EMBL" id="CP000155">
    <property type="protein sequence ID" value="ABC28144.1"/>
    <property type="molecule type" value="Genomic_DNA"/>
</dbReference>
<accession>Q2SMI0</accession>
<gene>
    <name evidence="1" type="ordered locus">HCH_01276</name>
</gene>
<name>Q2SMI0_HAHCH</name>
<dbReference type="Proteomes" id="UP000000238">
    <property type="component" value="Chromosome"/>
</dbReference>
<organism evidence="1 2">
    <name type="scientific">Hahella chejuensis (strain KCTC 2396)</name>
    <dbReference type="NCBI Taxonomy" id="349521"/>
    <lineage>
        <taxon>Bacteria</taxon>
        <taxon>Pseudomonadati</taxon>
        <taxon>Pseudomonadota</taxon>
        <taxon>Gammaproteobacteria</taxon>
        <taxon>Oceanospirillales</taxon>
        <taxon>Hahellaceae</taxon>
        <taxon>Hahella</taxon>
    </lineage>
</organism>
<reference evidence="1 2" key="1">
    <citation type="journal article" date="2005" name="Nucleic Acids Res.">
        <title>Genomic blueprint of Hahella chejuensis, a marine microbe producing an algicidal agent.</title>
        <authorList>
            <person name="Jeong H."/>
            <person name="Yim J.H."/>
            <person name="Lee C."/>
            <person name="Choi S.-H."/>
            <person name="Park Y.K."/>
            <person name="Yoon S.H."/>
            <person name="Hur C.-G."/>
            <person name="Kang H.-Y."/>
            <person name="Kim D."/>
            <person name="Lee H.H."/>
            <person name="Park K.H."/>
            <person name="Park S.-H."/>
            <person name="Park H.-S."/>
            <person name="Lee H.K."/>
            <person name="Oh T.K."/>
            <person name="Kim J.F."/>
        </authorList>
    </citation>
    <scope>NUCLEOTIDE SEQUENCE [LARGE SCALE GENOMIC DNA]</scope>
    <source>
        <strain evidence="1 2">KCTC 2396</strain>
    </source>
</reference>
<evidence type="ECO:0000313" key="1">
    <source>
        <dbReference type="EMBL" id="ABC28144.1"/>
    </source>
</evidence>
<dbReference type="KEGG" id="hch:HCH_01276"/>
<dbReference type="STRING" id="349521.HCH_01276"/>
<proteinExistence type="predicted"/>
<dbReference type="HOGENOM" id="CLU_2843748_0_0_6"/>